<dbReference type="Proteomes" id="UP000799764">
    <property type="component" value="Unassembled WGS sequence"/>
</dbReference>
<dbReference type="Gene3D" id="3.40.50.1820">
    <property type="entry name" value="alpha/beta hydrolase"/>
    <property type="match status" value="1"/>
</dbReference>
<protein>
    <recommendedName>
        <fullName evidence="1">Carboxylesterase type B domain-containing protein</fullName>
    </recommendedName>
</protein>
<proteinExistence type="predicted"/>
<dbReference type="InterPro" id="IPR002018">
    <property type="entry name" value="CarbesteraseB"/>
</dbReference>
<dbReference type="EMBL" id="MU001503">
    <property type="protein sequence ID" value="KAF2442863.1"/>
    <property type="molecule type" value="Genomic_DNA"/>
</dbReference>
<evidence type="ECO:0000313" key="3">
    <source>
        <dbReference type="Proteomes" id="UP000799764"/>
    </source>
</evidence>
<dbReference type="SUPFAM" id="SSF53474">
    <property type="entry name" value="alpha/beta-Hydrolases"/>
    <property type="match status" value="1"/>
</dbReference>
<evidence type="ECO:0000313" key="2">
    <source>
        <dbReference type="EMBL" id="KAF2442863.1"/>
    </source>
</evidence>
<reference evidence="2" key="1">
    <citation type="journal article" date="2020" name="Stud. Mycol.">
        <title>101 Dothideomycetes genomes: a test case for predicting lifestyles and emergence of pathogens.</title>
        <authorList>
            <person name="Haridas S."/>
            <person name="Albert R."/>
            <person name="Binder M."/>
            <person name="Bloem J."/>
            <person name="Labutti K."/>
            <person name="Salamov A."/>
            <person name="Andreopoulos B."/>
            <person name="Baker S."/>
            <person name="Barry K."/>
            <person name="Bills G."/>
            <person name="Bluhm B."/>
            <person name="Cannon C."/>
            <person name="Castanera R."/>
            <person name="Culley D."/>
            <person name="Daum C."/>
            <person name="Ezra D."/>
            <person name="Gonzalez J."/>
            <person name="Henrissat B."/>
            <person name="Kuo A."/>
            <person name="Liang C."/>
            <person name="Lipzen A."/>
            <person name="Lutzoni F."/>
            <person name="Magnuson J."/>
            <person name="Mondo S."/>
            <person name="Nolan M."/>
            <person name="Ohm R."/>
            <person name="Pangilinan J."/>
            <person name="Park H.-J."/>
            <person name="Ramirez L."/>
            <person name="Alfaro M."/>
            <person name="Sun H."/>
            <person name="Tritt A."/>
            <person name="Yoshinaga Y."/>
            <person name="Zwiers L.-H."/>
            <person name="Turgeon B."/>
            <person name="Goodwin S."/>
            <person name="Spatafora J."/>
            <person name="Crous P."/>
            <person name="Grigoriev I."/>
        </authorList>
    </citation>
    <scope>NUCLEOTIDE SEQUENCE</scope>
    <source>
        <strain evidence="2">CBS 690.94</strain>
    </source>
</reference>
<organism evidence="2 3">
    <name type="scientific">Karstenula rhodostoma CBS 690.94</name>
    <dbReference type="NCBI Taxonomy" id="1392251"/>
    <lineage>
        <taxon>Eukaryota</taxon>
        <taxon>Fungi</taxon>
        <taxon>Dikarya</taxon>
        <taxon>Ascomycota</taxon>
        <taxon>Pezizomycotina</taxon>
        <taxon>Dothideomycetes</taxon>
        <taxon>Pleosporomycetidae</taxon>
        <taxon>Pleosporales</taxon>
        <taxon>Massarineae</taxon>
        <taxon>Didymosphaeriaceae</taxon>
        <taxon>Karstenula</taxon>
    </lineage>
</organism>
<evidence type="ECO:0000259" key="1">
    <source>
        <dbReference type="Pfam" id="PF00135"/>
    </source>
</evidence>
<accession>A0A9P4PGR0</accession>
<dbReference type="Pfam" id="PF00135">
    <property type="entry name" value="COesterase"/>
    <property type="match status" value="1"/>
</dbReference>
<gene>
    <name evidence="2" type="ORF">P171DRAFT_496110</name>
</gene>
<sequence>MAFQQYIAGVLAHPLVRGFIAQSGTVGTSSYTFDPTGSNFTYVASQLGCNTAASNDEIFSCVQSKPATDVISIYNKYNATLNNGLSLSFGPTADNEVIFSNYTDRQQHGLFAQLPTVHSSNNAEGSSLLAFTPDGPPGGQAAIDAFTKNFGTCSTANGALARKKLDVPVWRIRYFGQWPNLNPFSWLGA</sequence>
<dbReference type="InterPro" id="IPR029058">
    <property type="entry name" value="AB_hydrolase_fold"/>
</dbReference>
<dbReference type="OrthoDB" id="408631at2759"/>
<feature type="domain" description="Carboxylesterase type B" evidence="1">
    <location>
        <begin position="12"/>
        <end position="136"/>
    </location>
</feature>
<keyword evidence="3" id="KW-1185">Reference proteome</keyword>
<comment type="caution">
    <text evidence="2">The sequence shown here is derived from an EMBL/GenBank/DDBJ whole genome shotgun (WGS) entry which is preliminary data.</text>
</comment>
<dbReference type="AlphaFoldDB" id="A0A9P4PGR0"/>
<name>A0A9P4PGR0_9PLEO</name>